<dbReference type="AlphaFoldDB" id="A0A6S7CEF2"/>
<keyword evidence="4" id="KW-0862">Zinc</keyword>
<keyword evidence="3 6" id="KW-0378">Hydrolase</keyword>
<protein>
    <submittedName>
        <fullName evidence="6">Acetylornithine deacetylase</fullName>
        <ecNumber evidence="6">3.5.1.16</ecNumber>
    </submittedName>
</protein>
<dbReference type="InterPro" id="IPR050072">
    <property type="entry name" value="Peptidase_M20A"/>
</dbReference>
<evidence type="ECO:0000256" key="3">
    <source>
        <dbReference type="ARBA" id="ARBA00022801"/>
    </source>
</evidence>
<keyword evidence="7" id="KW-1185">Reference proteome</keyword>
<proteinExistence type="predicted"/>
<dbReference type="PROSITE" id="PS00758">
    <property type="entry name" value="ARGE_DAPE_CPG2_1"/>
    <property type="match status" value="1"/>
</dbReference>
<accession>A0A6S7CEF2</accession>
<name>A0A6S7CEF2_9BURK</name>
<dbReference type="PANTHER" id="PTHR43808">
    <property type="entry name" value="ACETYLORNITHINE DEACETYLASE"/>
    <property type="match status" value="1"/>
</dbReference>
<organism evidence="6 7">
    <name type="scientific">Achromobacter anxifer</name>
    <dbReference type="NCBI Taxonomy" id="1287737"/>
    <lineage>
        <taxon>Bacteria</taxon>
        <taxon>Pseudomonadati</taxon>
        <taxon>Pseudomonadota</taxon>
        <taxon>Betaproteobacteria</taxon>
        <taxon>Burkholderiales</taxon>
        <taxon>Alcaligenaceae</taxon>
        <taxon>Achromobacter</taxon>
    </lineage>
</organism>
<dbReference type="InterPro" id="IPR001261">
    <property type="entry name" value="ArgE/DapE_CS"/>
</dbReference>
<dbReference type="GO" id="GO:0046872">
    <property type="term" value="F:metal ion binding"/>
    <property type="evidence" value="ECO:0007669"/>
    <property type="project" value="UniProtKB-KW"/>
</dbReference>
<dbReference type="InterPro" id="IPR002933">
    <property type="entry name" value="Peptidase_M20"/>
</dbReference>
<evidence type="ECO:0000256" key="1">
    <source>
        <dbReference type="ARBA" id="ARBA00001947"/>
    </source>
</evidence>
<feature type="domain" description="Peptidase M20 dimerisation" evidence="5">
    <location>
        <begin position="192"/>
        <end position="301"/>
    </location>
</feature>
<dbReference type="Proteomes" id="UP000494117">
    <property type="component" value="Unassembled WGS sequence"/>
</dbReference>
<dbReference type="Gene3D" id="3.40.630.10">
    <property type="entry name" value="Zn peptidases"/>
    <property type="match status" value="1"/>
</dbReference>
<dbReference type="InterPro" id="IPR011650">
    <property type="entry name" value="Peptidase_M20_dimer"/>
</dbReference>
<dbReference type="InterPro" id="IPR036264">
    <property type="entry name" value="Bact_exopeptidase_dim_dom"/>
</dbReference>
<dbReference type="SUPFAM" id="SSF55031">
    <property type="entry name" value="Bacterial exopeptidase dimerisation domain"/>
    <property type="match status" value="1"/>
</dbReference>
<sequence length="410" mass="44342">MTDYARLDAWIDTHFDEEVRFLQELVRVPTDTPPGNNAPHAERTAELLRGYGLEAEAHPVPAQEVRDYGLQSITNLIVRREYGAGGPRVALNAHGDVVPPGEGWQHDPYGGEIDDGSLYGRAAAVSKSDFASYTYALRALEAVARPSRGAVELHFTYDEEFGGLLGPGWLLSQGLTKPDLLIAAGFSYEVVTAHNGCLQMEVTVHGKMAHAAIPSSGVDALQGAVAILNALYAQNARYREIRSEVPGISHPYLNVGRIEGGTNTNVVPGKVTFKLDRRMIPEENAAEVEAGIRHIIQETAASLPGISVDIKRLLLANSMRPLPGSQPLVEAIQKHGKELFGEPIAAMGTPLYTDVRLYAEAGIPGVIYGAGPRTVLESHAKRNDERVVLEDLRRATKVIARTLADLLDAA</sequence>
<gene>
    <name evidence="6" type="primary">argE_2</name>
    <name evidence="6" type="ORF">LMG26858_01406</name>
</gene>
<evidence type="ECO:0000259" key="5">
    <source>
        <dbReference type="Pfam" id="PF07687"/>
    </source>
</evidence>
<dbReference type="Pfam" id="PF07687">
    <property type="entry name" value="M20_dimer"/>
    <property type="match status" value="1"/>
</dbReference>
<dbReference type="EMBL" id="CADILG010000007">
    <property type="protein sequence ID" value="CAB3845042.1"/>
    <property type="molecule type" value="Genomic_DNA"/>
</dbReference>
<dbReference type="GO" id="GO:0008777">
    <property type="term" value="F:acetylornithine deacetylase activity"/>
    <property type="evidence" value="ECO:0007669"/>
    <property type="project" value="UniProtKB-EC"/>
</dbReference>
<dbReference type="EC" id="3.5.1.16" evidence="6"/>
<evidence type="ECO:0000313" key="7">
    <source>
        <dbReference type="Proteomes" id="UP000494117"/>
    </source>
</evidence>
<evidence type="ECO:0000313" key="6">
    <source>
        <dbReference type="EMBL" id="CAB3845042.1"/>
    </source>
</evidence>
<dbReference type="Gene3D" id="3.30.70.360">
    <property type="match status" value="1"/>
</dbReference>
<evidence type="ECO:0000256" key="2">
    <source>
        <dbReference type="ARBA" id="ARBA00022723"/>
    </source>
</evidence>
<comment type="cofactor">
    <cofactor evidence="1">
        <name>Zn(2+)</name>
        <dbReference type="ChEBI" id="CHEBI:29105"/>
    </cofactor>
</comment>
<dbReference type="Pfam" id="PF01546">
    <property type="entry name" value="Peptidase_M20"/>
    <property type="match status" value="1"/>
</dbReference>
<keyword evidence="2" id="KW-0479">Metal-binding</keyword>
<dbReference type="SUPFAM" id="SSF53187">
    <property type="entry name" value="Zn-dependent exopeptidases"/>
    <property type="match status" value="1"/>
</dbReference>
<dbReference type="RefSeq" id="WP_175206332.1">
    <property type="nucleotide sequence ID" value="NZ_CADILG010000007.1"/>
</dbReference>
<dbReference type="CDD" id="cd02697">
    <property type="entry name" value="M20_like"/>
    <property type="match status" value="1"/>
</dbReference>
<evidence type="ECO:0000256" key="4">
    <source>
        <dbReference type="ARBA" id="ARBA00022833"/>
    </source>
</evidence>
<reference evidence="6 7" key="1">
    <citation type="submission" date="2020-04" db="EMBL/GenBank/DDBJ databases">
        <authorList>
            <person name="De Canck E."/>
        </authorList>
    </citation>
    <scope>NUCLEOTIDE SEQUENCE [LARGE SCALE GENOMIC DNA]</scope>
    <source>
        <strain evidence="6 7">LMG 26858</strain>
    </source>
</reference>